<feature type="transmembrane region" description="Helical" evidence="2">
    <location>
        <begin position="601"/>
        <end position="619"/>
    </location>
</feature>
<feature type="transmembrane region" description="Helical" evidence="2">
    <location>
        <begin position="226"/>
        <end position="246"/>
    </location>
</feature>
<sequence>MNFKRVNDLTGWVVCIIACLVYVLTAEKSGSFWDCGEFVAAAYKLQLPHPPGAPVFTILGRFFIVLFGGSPDSAAKAVNIMNALASGFTILFLFWTITHFARKLVSGLAIEPTRAQTATIMGAGIVGGLAYTFTDSFWYSAVEGEVYALSSFFTALIFWAMLKWERADVAAGTDRQLRNYADRWIVFIAFMTGLAIGVHLLGLLTIPALVMIYYYRRYEYTRKGAIYAFLIGCAITGVVQVAVIQWTVKFAGKFDIFFVNNFNLPFFSGFIFFFVLLAAGIWWGLRAARKNGWSFLRLALWSVTFMMLGYSLYATTLLRSAANPSIDMNNVDNPMSLNYYLGREQYGSAPLVKGPYFTTPVLRDESGQAVYKEGDMRYSKSNGRYVALGRSQDVEYESEVLFPRLWDRSNDQGHADFYVDWLNLSRSQDAQSGQTVYEQPTYGDNIRWFVTYQMGHMYWRYFMWNFAGRQNDIQGFGNKRDGNWISGISVIDNMRLGDQKMLPESIRNNKASNKLLLLPLLLGVFGCVYHFLKDRRDWVVSFLLFFFTGLAIVLYLNQPGNQPRERDYAFAGSFYAFAIWIGLSVVGFVRLAHEHSDRKTLFNALTYGALTTLIITLMANTTTTAGGAMGSAVLAGLIYAAVIGLIYFIVKAVAGKSEVLKTSSVALATLLCLSAPVLMAAQEWDDHDRSNKTLAPDLARTYLEGCAKNAILFTFGDNDTYPLWYAQEVEGVRPDIRIINTSLLGIDWYVNQLRYKVNESAPIDVIWDANQITGFNVLFYQPQGDQTGFQPLYPLMKDQVGRQLMNDDKTQVQPVIPTKRLFIPVDVDAVRRNGTVQPGDSVISGMPLEIQLVQDRYIGLDRVAILNIIAANAQKGWERPIYFTSPMGDLGFYQYLRKDGMALRLVPVEGKFPQQNWVTFMETRKNRMGGVSIHDNNDAAIFQNAMKFRAGGANLPRNYFDEENRRHLLDIRGLMTEIAGNYADKGKKAEAVQMLRQIDQIIAERNLPVAMASRYASHNVNALQFLEAAYKAGDLQRATRLRSLIEKDLQEQKRYYDYLREERPDLYQSEGQDEYQNNVLLEKVLPAIVRQYDPAARQAAPENVTPQQAPPATQQAPATAPAGGQ</sequence>
<evidence type="ECO:0000256" key="2">
    <source>
        <dbReference type="SAM" id="Phobius"/>
    </source>
</evidence>
<evidence type="ECO:0000313" key="4">
    <source>
        <dbReference type="Proteomes" id="UP001501725"/>
    </source>
</evidence>
<dbReference type="Proteomes" id="UP001501725">
    <property type="component" value="Unassembled WGS sequence"/>
</dbReference>
<dbReference type="PANTHER" id="PTHR16214">
    <property type="entry name" value="TRANSMEMBRANE PROTEIN 260"/>
    <property type="match status" value="1"/>
</dbReference>
<reference evidence="4" key="1">
    <citation type="journal article" date="2019" name="Int. J. Syst. Evol. Microbiol.">
        <title>The Global Catalogue of Microorganisms (GCM) 10K type strain sequencing project: providing services to taxonomists for standard genome sequencing and annotation.</title>
        <authorList>
            <consortium name="The Broad Institute Genomics Platform"/>
            <consortium name="The Broad Institute Genome Sequencing Center for Infectious Disease"/>
            <person name="Wu L."/>
            <person name="Ma J."/>
        </authorList>
    </citation>
    <scope>NUCLEOTIDE SEQUENCE [LARGE SCALE GENOMIC DNA]</scope>
    <source>
        <strain evidence="4">JCM 17919</strain>
    </source>
</reference>
<accession>A0ABP8GP68</accession>
<keyword evidence="4" id="KW-1185">Reference proteome</keyword>
<feature type="transmembrane region" description="Helical" evidence="2">
    <location>
        <begin position="117"/>
        <end position="134"/>
    </location>
</feature>
<feature type="transmembrane region" description="Helical" evidence="2">
    <location>
        <begin position="539"/>
        <end position="556"/>
    </location>
</feature>
<protein>
    <recommendedName>
        <fullName evidence="5">DUF2723 domain-containing protein</fullName>
    </recommendedName>
</protein>
<organism evidence="3 4">
    <name type="scientific">Flaviaesturariibacter amylovorans</name>
    <dbReference type="NCBI Taxonomy" id="1084520"/>
    <lineage>
        <taxon>Bacteria</taxon>
        <taxon>Pseudomonadati</taxon>
        <taxon>Bacteroidota</taxon>
        <taxon>Chitinophagia</taxon>
        <taxon>Chitinophagales</taxon>
        <taxon>Chitinophagaceae</taxon>
        <taxon>Flaviaestuariibacter</taxon>
    </lineage>
</organism>
<feature type="transmembrane region" description="Helical" evidence="2">
    <location>
        <begin position="146"/>
        <end position="164"/>
    </location>
</feature>
<evidence type="ECO:0008006" key="5">
    <source>
        <dbReference type="Google" id="ProtNLM"/>
    </source>
</evidence>
<feature type="region of interest" description="Disordered" evidence="1">
    <location>
        <begin position="1096"/>
        <end position="1125"/>
    </location>
</feature>
<feature type="transmembrane region" description="Helical" evidence="2">
    <location>
        <begin position="49"/>
        <end position="68"/>
    </location>
</feature>
<keyword evidence="2" id="KW-1133">Transmembrane helix</keyword>
<feature type="transmembrane region" description="Helical" evidence="2">
    <location>
        <begin position="515"/>
        <end position="532"/>
    </location>
</feature>
<feature type="transmembrane region" description="Helical" evidence="2">
    <location>
        <begin position="295"/>
        <end position="313"/>
    </location>
</feature>
<proteinExistence type="predicted"/>
<feature type="transmembrane region" description="Helical" evidence="2">
    <location>
        <begin position="266"/>
        <end position="283"/>
    </location>
</feature>
<keyword evidence="2" id="KW-0812">Transmembrane</keyword>
<name>A0ABP8GP68_9BACT</name>
<comment type="caution">
    <text evidence="3">The sequence shown here is derived from an EMBL/GenBank/DDBJ whole genome shotgun (WGS) entry which is preliminary data.</text>
</comment>
<dbReference type="EMBL" id="BAABGY010000007">
    <property type="protein sequence ID" value="GAA4327902.1"/>
    <property type="molecule type" value="Genomic_DNA"/>
</dbReference>
<dbReference type="RefSeq" id="WP_345255137.1">
    <property type="nucleotide sequence ID" value="NZ_BAABGY010000007.1"/>
</dbReference>
<feature type="transmembrane region" description="Helical" evidence="2">
    <location>
        <begin position="662"/>
        <end position="681"/>
    </location>
</feature>
<dbReference type="PANTHER" id="PTHR16214:SF3">
    <property type="entry name" value="TRANSMEMBRANE PROTEIN 260"/>
    <property type="match status" value="1"/>
</dbReference>
<evidence type="ECO:0000256" key="1">
    <source>
        <dbReference type="SAM" id="MobiDB-lite"/>
    </source>
</evidence>
<evidence type="ECO:0000313" key="3">
    <source>
        <dbReference type="EMBL" id="GAA4327902.1"/>
    </source>
</evidence>
<dbReference type="InterPro" id="IPR021280">
    <property type="entry name" value="TMEM260-like"/>
</dbReference>
<dbReference type="InterPro" id="IPR052724">
    <property type="entry name" value="GT117_domain-containing"/>
</dbReference>
<keyword evidence="2" id="KW-0472">Membrane</keyword>
<feature type="transmembrane region" description="Helical" evidence="2">
    <location>
        <begin position="625"/>
        <end position="650"/>
    </location>
</feature>
<feature type="transmembrane region" description="Helical" evidence="2">
    <location>
        <begin position="184"/>
        <end position="214"/>
    </location>
</feature>
<feature type="transmembrane region" description="Helical" evidence="2">
    <location>
        <begin position="80"/>
        <end position="97"/>
    </location>
</feature>
<dbReference type="Pfam" id="PF11028">
    <property type="entry name" value="TMEM260-like"/>
    <property type="match status" value="1"/>
</dbReference>
<gene>
    <name evidence="3" type="ORF">GCM10023184_17440</name>
</gene>
<feature type="transmembrane region" description="Helical" evidence="2">
    <location>
        <begin position="568"/>
        <end position="589"/>
    </location>
</feature>
<feature type="compositionally biased region" description="Low complexity" evidence="1">
    <location>
        <begin position="1105"/>
        <end position="1125"/>
    </location>
</feature>